<sequence>MAGPCVATKIPPEIFINICQDLPPSDLLSLAQVCKKFHAYLCSTYSKTTQEIWRNSRSQFLLYAKMPPPDNMDERLYVKLLSERGCQFCNKSRIRRIYWAFRVRCCKSCLDERTMRLDQIRRDLLSKFSIPDDILCGLTYTTGFYKWGWDRSPKHRPANLYWREDVYRVYNEYIKLDLDERKSWLLNKRKEGRQRMEDVAQREIEHENEYWVKAMENEKKREERASTIETMIKKERNDYGLLKFKMPIVEQCMVYNKAIMSSSTHTFTERAWIGLKNKLIPEYTKLATSHRTQRQAAEKLFSYDVAVQTRQMDILKLIFDLPRPESDQS</sequence>
<dbReference type="EMBL" id="CAJVPM010009033">
    <property type="protein sequence ID" value="CAG8560622.1"/>
    <property type="molecule type" value="Genomic_DNA"/>
</dbReference>
<comment type="caution">
    <text evidence="1">The sequence shown here is derived from an EMBL/GenBank/DDBJ whole genome shotgun (WGS) entry which is preliminary data.</text>
</comment>
<evidence type="ECO:0000313" key="1">
    <source>
        <dbReference type="EMBL" id="CAG8560622.1"/>
    </source>
</evidence>
<gene>
    <name evidence="1" type="ORF">SCALOS_LOCUS5493</name>
</gene>
<dbReference type="Proteomes" id="UP000789860">
    <property type="component" value="Unassembled WGS sequence"/>
</dbReference>
<organism evidence="1 2">
    <name type="scientific">Scutellospora calospora</name>
    <dbReference type="NCBI Taxonomy" id="85575"/>
    <lineage>
        <taxon>Eukaryota</taxon>
        <taxon>Fungi</taxon>
        <taxon>Fungi incertae sedis</taxon>
        <taxon>Mucoromycota</taxon>
        <taxon>Glomeromycotina</taxon>
        <taxon>Glomeromycetes</taxon>
        <taxon>Diversisporales</taxon>
        <taxon>Gigasporaceae</taxon>
        <taxon>Scutellospora</taxon>
    </lineage>
</organism>
<accession>A0ACA9M1T7</accession>
<reference evidence="1" key="1">
    <citation type="submission" date="2021-06" db="EMBL/GenBank/DDBJ databases">
        <authorList>
            <person name="Kallberg Y."/>
            <person name="Tangrot J."/>
            <person name="Rosling A."/>
        </authorList>
    </citation>
    <scope>NUCLEOTIDE SEQUENCE</scope>
    <source>
        <strain evidence="1">AU212A</strain>
    </source>
</reference>
<evidence type="ECO:0000313" key="2">
    <source>
        <dbReference type="Proteomes" id="UP000789860"/>
    </source>
</evidence>
<proteinExistence type="predicted"/>
<feature type="non-terminal residue" evidence="1">
    <location>
        <position position="329"/>
    </location>
</feature>
<keyword evidence="2" id="KW-1185">Reference proteome</keyword>
<protein>
    <submittedName>
        <fullName evidence="1">355_t:CDS:1</fullName>
    </submittedName>
</protein>
<name>A0ACA9M1T7_9GLOM</name>